<keyword evidence="5" id="KW-0812">Transmembrane</keyword>
<dbReference type="GO" id="GO:0009279">
    <property type="term" value="C:cell outer membrane"/>
    <property type="evidence" value="ECO:0007669"/>
    <property type="project" value="UniProtKB-SubCell"/>
</dbReference>
<evidence type="ECO:0000256" key="2">
    <source>
        <dbReference type="ARBA" id="ARBA00011233"/>
    </source>
</evidence>
<gene>
    <name evidence="14" type="ORF">LMG1861_02854</name>
    <name evidence="13" type="ORF">LMG1873_01975</name>
</gene>
<dbReference type="PANTHER" id="PTHR34501:SF9">
    <property type="entry name" value="MAJOR OUTER MEMBRANE PROTEIN P.IA"/>
    <property type="match status" value="1"/>
</dbReference>
<evidence type="ECO:0000256" key="4">
    <source>
        <dbReference type="ARBA" id="ARBA00022452"/>
    </source>
</evidence>
<dbReference type="SUPFAM" id="SSF56935">
    <property type="entry name" value="Porins"/>
    <property type="match status" value="1"/>
</dbReference>
<organism evidence="14 15">
    <name type="scientific">Achromobacter piechaudii</name>
    <dbReference type="NCBI Taxonomy" id="72556"/>
    <lineage>
        <taxon>Bacteria</taxon>
        <taxon>Pseudomonadati</taxon>
        <taxon>Pseudomonadota</taxon>
        <taxon>Betaproteobacteria</taxon>
        <taxon>Burkholderiales</taxon>
        <taxon>Alcaligenaceae</taxon>
        <taxon>Achromobacter</taxon>
    </lineage>
</organism>
<evidence type="ECO:0000256" key="7">
    <source>
        <dbReference type="ARBA" id="ARBA00023065"/>
    </source>
</evidence>
<evidence type="ECO:0000256" key="9">
    <source>
        <dbReference type="ARBA" id="ARBA00023136"/>
    </source>
</evidence>
<dbReference type="CDD" id="cd00342">
    <property type="entry name" value="gram_neg_porins"/>
    <property type="match status" value="1"/>
</dbReference>
<dbReference type="AlphaFoldDB" id="A0A6S7D085"/>
<dbReference type="Gene3D" id="2.40.160.10">
    <property type="entry name" value="Porin"/>
    <property type="match status" value="1"/>
</dbReference>
<evidence type="ECO:0000313" key="13">
    <source>
        <dbReference type="EMBL" id="CAB3688302.1"/>
    </source>
</evidence>
<keyword evidence="10" id="KW-0998">Cell outer membrane</keyword>
<evidence type="ECO:0000256" key="5">
    <source>
        <dbReference type="ARBA" id="ARBA00022692"/>
    </source>
</evidence>
<keyword evidence="6 11" id="KW-0732">Signal</keyword>
<keyword evidence="16" id="KW-1185">Reference proteome</keyword>
<proteinExistence type="predicted"/>
<dbReference type="InterPro" id="IPR050298">
    <property type="entry name" value="Gram-neg_bact_OMP"/>
</dbReference>
<dbReference type="Proteomes" id="UP000494116">
    <property type="component" value="Unassembled WGS sequence"/>
</dbReference>
<evidence type="ECO:0000313" key="16">
    <source>
        <dbReference type="Proteomes" id="UP000494116"/>
    </source>
</evidence>
<comment type="subcellular location">
    <subcellularLocation>
        <location evidence="1">Cell outer membrane</location>
        <topology evidence="1">Multi-pass membrane protein</topology>
    </subcellularLocation>
</comment>
<evidence type="ECO:0000256" key="11">
    <source>
        <dbReference type="SAM" id="SignalP"/>
    </source>
</evidence>
<evidence type="ECO:0000256" key="8">
    <source>
        <dbReference type="ARBA" id="ARBA00023114"/>
    </source>
</evidence>
<keyword evidence="3" id="KW-0813">Transport</keyword>
<evidence type="ECO:0000256" key="1">
    <source>
        <dbReference type="ARBA" id="ARBA00004571"/>
    </source>
</evidence>
<evidence type="ECO:0000256" key="6">
    <source>
        <dbReference type="ARBA" id="ARBA00022729"/>
    </source>
</evidence>
<dbReference type="Pfam" id="PF13609">
    <property type="entry name" value="Porin_4"/>
    <property type="match status" value="1"/>
</dbReference>
<reference evidence="15 16" key="1">
    <citation type="submission" date="2020-04" db="EMBL/GenBank/DDBJ databases">
        <authorList>
            <person name="De Canck E."/>
        </authorList>
    </citation>
    <scope>NUCLEOTIDE SEQUENCE [LARGE SCALE GENOMIC DNA]</scope>
    <source>
        <strain evidence="14 15">LMG 1861</strain>
        <strain evidence="13 16">LMG 1873</strain>
    </source>
</reference>
<keyword evidence="8" id="KW-0626">Porin</keyword>
<protein>
    <recommendedName>
        <fullName evidence="12">Porin domain-containing protein</fullName>
    </recommendedName>
</protein>
<evidence type="ECO:0000256" key="10">
    <source>
        <dbReference type="ARBA" id="ARBA00023237"/>
    </source>
</evidence>
<feature type="domain" description="Porin" evidence="12">
    <location>
        <begin position="9"/>
        <end position="331"/>
    </location>
</feature>
<accession>A0A6S7D085</accession>
<dbReference type="InterPro" id="IPR033900">
    <property type="entry name" value="Gram_neg_porin_domain"/>
</dbReference>
<dbReference type="Proteomes" id="UP000494105">
    <property type="component" value="Unassembled WGS sequence"/>
</dbReference>
<dbReference type="InterPro" id="IPR023614">
    <property type="entry name" value="Porin_dom_sf"/>
</dbReference>
<dbReference type="PANTHER" id="PTHR34501">
    <property type="entry name" value="PROTEIN YDDL-RELATED"/>
    <property type="match status" value="1"/>
</dbReference>
<evidence type="ECO:0000259" key="12">
    <source>
        <dbReference type="Pfam" id="PF13609"/>
    </source>
</evidence>
<dbReference type="EMBL" id="CADIJS010000002">
    <property type="protein sequence ID" value="CAB3688302.1"/>
    <property type="molecule type" value="Genomic_DNA"/>
</dbReference>
<feature type="signal peptide" evidence="11">
    <location>
        <begin position="1"/>
        <end position="22"/>
    </location>
</feature>
<dbReference type="GO" id="GO:0015288">
    <property type="term" value="F:porin activity"/>
    <property type="evidence" value="ECO:0007669"/>
    <property type="project" value="UniProtKB-KW"/>
</dbReference>
<keyword evidence="9" id="KW-0472">Membrane</keyword>
<evidence type="ECO:0000256" key="3">
    <source>
        <dbReference type="ARBA" id="ARBA00022448"/>
    </source>
</evidence>
<keyword evidence="7" id="KW-0406">Ion transport</keyword>
<evidence type="ECO:0000313" key="15">
    <source>
        <dbReference type="Proteomes" id="UP000494105"/>
    </source>
</evidence>
<feature type="chain" id="PRO_5028904688" description="Porin domain-containing protein" evidence="11">
    <location>
        <begin position="23"/>
        <end position="357"/>
    </location>
</feature>
<sequence>MKRITLTLAAAGLGLAAGAASAETSVTLYGIADVSIRYLSTSPGSVGEDGSRISMENGAISNSRWGLRGSEDLGNGNRAFFRLENGFNLQNGNSSAAGKTFSRLAYVGLDGGNIGQLTLGLQNTPMFDLLADYFDPLTVGNYDQNAWLPAAMSRVRTNNMTKYSNTIGDLSLALSWANGENWKDHKAGQQYGASLRYMVGKLGLGAAYQQTFDGGDSDLRQRVWNLNASYQFETTKVFAGYFNGRDETGWVNAVMGGATTTAGLDRKDNGYFAGVTWQATPRWAITGAGYYDQSKNVVEDGDKGKRYALVAVAEYALSKRSQVYGTVDWNKVSSAASDEISGKNHQIGAAVGFRHIF</sequence>
<evidence type="ECO:0000313" key="14">
    <source>
        <dbReference type="EMBL" id="CAB3872725.1"/>
    </source>
</evidence>
<dbReference type="RefSeq" id="WP_006219693.1">
    <property type="nucleotide sequence ID" value="NZ_CADIJS010000002.1"/>
</dbReference>
<comment type="subunit">
    <text evidence="2">Homotrimer.</text>
</comment>
<dbReference type="GO" id="GO:0046930">
    <property type="term" value="C:pore complex"/>
    <property type="evidence" value="ECO:0007669"/>
    <property type="project" value="UniProtKB-KW"/>
</dbReference>
<keyword evidence="4" id="KW-1134">Transmembrane beta strand</keyword>
<dbReference type="EMBL" id="CADILD010000002">
    <property type="protein sequence ID" value="CAB3872725.1"/>
    <property type="molecule type" value="Genomic_DNA"/>
</dbReference>
<name>A0A6S7D085_9BURK</name>
<dbReference type="GO" id="GO:0006811">
    <property type="term" value="P:monoatomic ion transport"/>
    <property type="evidence" value="ECO:0007669"/>
    <property type="project" value="UniProtKB-KW"/>
</dbReference>